<sequence length="1223" mass="130976">MGEQAKGLEISFSGFRHSRACATGALGPLVDPRGPLSQGMVRPGLRALGAWGLCGCGRTSVLLQPKATLPLLRGPPVQEGHLQRSSLNDAFSQCAAVQPTRRLRASWRRPLLRPLGAAEASGVLSAWAPSDPHEGPPAPWQRQRKAFKVDVSQLPPWRRWQPKRRPRALLGRFGAKGERVSPPDVGDLLSAATVAFLEKLQPLLQERPGFLGPCNTRECVDLQLETQSQVACHAAGTCADSATKKALLTLQSAFRDSSSLFQGPSGDLSGAATVFSPHWFWILRGVTGEEDNCWAVPRLSAFVAAFARPSLGSFPPQGEATPIAGSPTSVAPSSQLEVALGAAVGFFSEVFPFLADCRGKADPRIVAASLLREIEALIPFLGALEGPAGGPLWASQLLIALGAPCGEPHSSLEDSQAVSSLSCGLEPKKSSGELAEALAKAEPTAHEVRLGRLFLSFLDQLGFAMQQQFDAAGEDGVADICRALNRLKSKYNKKRNQQIAAALRAAAAAAASSEQTALTSSTALGPCLRPFSEVIDIWERPLGAALLAELPFALQHYKYFSLIDIGEFLWEWAPEGAPKGPPIGTSFHPHPLVSSSGSRIGACPLGRPLGQITNAACEDGLRKKSVAPAVIALQERVAGETWKLIGLMKYGYTAKALQWEADFIARTFVAAANAAKTCLGASATRPPGEEASQGHVGAPLESLVGRGFHRFPLLFDVTSPELVCQVVASACALGLPLLHLYRLAVLRASKDEGFFHLEHLISLAKDLLAVEFPIEPLLQRFQKQLQQLPHCSPAAVASLGLILGSGHHRDAKILRALTDALTKRYALLPAAWYEAVDKDWALVVASAEKRMLSVRAPVAAVAAIEASDSVAADTAEAQAGAATAGAAVTARGTDDADAYEEAAAAMQQAEASSAAARVELVASHLQQQQQWRQQQVVWVSCGSLPFSSMPDVLLLLVGLVRLRCSSNRLLHSLSSFLSSSRQEEIEGSHLPTLVVCLANAAWHFSLAPLEATCRSLERLLPEVLPKLSDAELPPLLWGYTSLLHYRELLVAAEAGTVEAGSEAAATRSCATAACQLSPALKEVLWRFVGSARGLEAHHLHLLQVLSTGLRLSALLQPSVQQHPSLSRFHALVEALPLPSQAVVGLGGISLQQMLEQQLKQPHRQQQQQEVFDYNVHDPEREVLPFLYDMPSRKWGPLGASQVAARTKAIQEMLERQQVSLVYC</sequence>
<dbReference type="Proteomes" id="UP000515125">
    <property type="component" value="Unplaced"/>
</dbReference>
<evidence type="ECO:0000313" key="1">
    <source>
        <dbReference type="Proteomes" id="UP000515125"/>
    </source>
</evidence>
<dbReference type="GeneID" id="34623835"/>
<evidence type="ECO:0000313" key="2">
    <source>
        <dbReference type="RefSeq" id="XP_026192522.1"/>
    </source>
</evidence>
<protein>
    <submittedName>
        <fullName evidence="2">Uncharacterized protein LOC34623835</fullName>
    </submittedName>
</protein>
<name>A0A6P6RYT9_9EIME</name>
<proteinExistence type="predicted"/>
<accession>A0A6P6RYT9</accession>
<gene>
    <name evidence="2" type="primary">LOC34623835</name>
</gene>
<keyword evidence="1" id="KW-1185">Reference proteome</keyword>
<dbReference type="OrthoDB" id="349103at2759"/>
<dbReference type="RefSeq" id="XP_026192522.1">
    <property type="nucleotide sequence ID" value="XM_026336737.1"/>
</dbReference>
<organism evidence="1 2">
    <name type="scientific">Cyclospora cayetanensis</name>
    <dbReference type="NCBI Taxonomy" id="88456"/>
    <lineage>
        <taxon>Eukaryota</taxon>
        <taxon>Sar</taxon>
        <taxon>Alveolata</taxon>
        <taxon>Apicomplexa</taxon>
        <taxon>Conoidasida</taxon>
        <taxon>Coccidia</taxon>
        <taxon>Eucoccidiorida</taxon>
        <taxon>Eimeriorina</taxon>
        <taxon>Eimeriidae</taxon>
        <taxon>Cyclospora</taxon>
    </lineage>
</organism>
<dbReference type="AlphaFoldDB" id="A0A6P6RYT9"/>
<reference evidence="2" key="1">
    <citation type="submission" date="2025-08" db="UniProtKB">
        <authorList>
            <consortium name="RefSeq"/>
        </authorList>
    </citation>
    <scope>IDENTIFICATION</scope>
</reference>